<name>A0ABV8D062_9STRE</name>
<evidence type="ECO:0008006" key="3">
    <source>
        <dbReference type="Google" id="ProtNLM"/>
    </source>
</evidence>
<evidence type="ECO:0000313" key="2">
    <source>
        <dbReference type="Proteomes" id="UP001595901"/>
    </source>
</evidence>
<dbReference type="EMBL" id="JBHSAC010000027">
    <property type="protein sequence ID" value="MFC3931787.1"/>
    <property type="molecule type" value="Genomic_DNA"/>
</dbReference>
<evidence type="ECO:0000313" key="1">
    <source>
        <dbReference type="EMBL" id="MFC3931787.1"/>
    </source>
</evidence>
<dbReference type="Proteomes" id="UP001595901">
    <property type="component" value="Unassembled WGS sequence"/>
</dbReference>
<dbReference type="RefSeq" id="WP_380430393.1">
    <property type="nucleotide sequence ID" value="NZ_JBHSAC010000027.1"/>
</dbReference>
<accession>A0ABV8D062</accession>
<reference evidence="2" key="1">
    <citation type="journal article" date="2019" name="Int. J. Syst. Evol. Microbiol.">
        <title>The Global Catalogue of Microorganisms (GCM) 10K type strain sequencing project: providing services to taxonomists for standard genome sequencing and annotation.</title>
        <authorList>
            <consortium name="The Broad Institute Genomics Platform"/>
            <consortium name="The Broad Institute Genome Sequencing Center for Infectious Disease"/>
            <person name="Wu L."/>
            <person name="Ma J."/>
        </authorList>
    </citation>
    <scope>NUCLEOTIDE SEQUENCE [LARGE SCALE GENOMIC DNA]</scope>
    <source>
        <strain evidence="2">CCUG 58728</strain>
    </source>
</reference>
<proteinExistence type="predicted"/>
<protein>
    <recommendedName>
        <fullName evidence="3">Lipoprotein</fullName>
    </recommendedName>
</protein>
<sequence>MMKRLLSYKLVRLVLALLLLAFLAFSGVFLFQQYVRIFDPTFAWRFEEEQENIKSVKLYSQDKALVIVEPKDISNAPNVQVSQNYLIETSWKTRTDRNANEYKIDPGEHFYVYLYNLNDPQRKVKKLDVIGILQKYHIKNTVANVYLRTDKGQDYLELLIDKQLGPYNSYRKYYSIDTGKLVSDLEVKETKLLPSPYGLSGKMKKFNLLPSDYVLNATYDKAKGLSGLNIAKEAPELTAAFNRGAALYRRPEMMSNATWYNTIMHWFAPQGQNVVELYETDYFTGERTQIKSYEDQIKWLKDHPDDAKLEYGNGIDYGG</sequence>
<gene>
    <name evidence="1" type="ORF">ACFOSE_03150</name>
</gene>
<keyword evidence="2" id="KW-1185">Reference proteome</keyword>
<organism evidence="1 2">
    <name type="scientific">Streptococcus dentapri</name>
    <dbReference type="NCBI Taxonomy" id="573564"/>
    <lineage>
        <taxon>Bacteria</taxon>
        <taxon>Bacillati</taxon>
        <taxon>Bacillota</taxon>
        <taxon>Bacilli</taxon>
        <taxon>Lactobacillales</taxon>
        <taxon>Streptococcaceae</taxon>
        <taxon>Streptococcus</taxon>
    </lineage>
</organism>
<comment type="caution">
    <text evidence="1">The sequence shown here is derived from an EMBL/GenBank/DDBJ whole genome shotgun (WGS) entry which is preliminary data.</text>
</comment>